<evidence type="ECO:0000313" key="2">
    <source>
        <dbReference type="EMBL" id="EFG74360.1"/>
    </source>
</evidence>
<organism evidence="2 3">
    <name type="scientific">Mycobacterium parascrofulaceum ATCC BAA-614</name>
    <dbReference type="NCBI Taxonomy" id="525368"/>
    <lineage>
        <taxon>Bacteria</taxon>
        <taxon>Bacillati</taxon>
        <taxon>Actinomycetota</taxon>
        <taxon>Actinomycetes</taxon>
        <taxon>Mycobacteriales</taxon>
        <taxon>Mycobacteriaceae</taxon>
        <taxon>Mycobacterium</taxon>
        <taxon>Mycobacterium simiae complex</taxon>
    </lineage>
</organism>
<name>D5PHU2_9MYCO</name>
<evidence type="ECO:0000256" key="1">
    <source>
        <dbReference type="SAM" id="MobiDB-lite"/>
    </source>
</evidence>
<feature type="compositionally biased region" description="Low complexity" evidence="1">
    <location>
        <begin position="33"/>
        <end position="43"/>
    </location>
</feature>
<evidence type="ECO:0000313" key="3">
    <source>
        <dbReference type="Proteomes" id="UP000003653"/>
    </source>
</evidence>
<reference evidence="2 3" key="1">
    <citation type="submission" date="2010-04" db="EMBL/GenBank/DDBJ databases">
        <authorList>
            <person name="Muzny D."/>
            <person name="Qin X."/>
            <person name="Deng J."/>
            <person name="Jiang H."/>
            <person name="Liu Y."/>
            <person name="Qu J."/>
            <person name="Song X.-Z."/>
            <person name="Zhang L."/>
            <person name="Thornton R."/>
            <person name="Coyle M."/>
            <person name="Francisco L."/>
            <person name="Jackson L."/>
            <person name="Javaid M."/>
            <person name="Korchina V."/>
            <person name="Kovar C."/>
            <person name="Mata R."/>
            <person name="Mathew T."/>
            <person name="Ngo R."/>
            <person name="Nguyen L."/>
            <person name="Nguyen N."/>
            <person name="Okwuonu G."/>
            <person name="Ongeri F."/>
            <person name="Pham C."/>
            <person name="Simmons D."/>
            <person name="Wilczek-Boney K."/>
            <person name="Hale W."/>
            <person name="Jakkamsetti A."/>
            <person name="Pham P."/>
            <person name="Ruth R."/>
            <person name="San Lucas F."/>
            <person name="Warren J."/>
            <person name="Zhang J."/>
            <person name="Zhao Z."/>
            <person name="Zhou C."/>
            <person name="Zhu D."/>
            <person name="Lee S."/>
            <person name="Bess C."/>
            <person name="Blankenburg K."/>
            <person name="Forbes L."/>
            <person name="Fu Q."/>
            <person name="Gubbala S."/>
            <person name="Hirani K."/>
            <person name="Jayaseelan J.C."/>
            <person name="Lara F."/>
            <person name="Munidasa M."/>
            <person name="Palculict T."/>
            <person name="Patil S."/>
            <person name="Pu L.-L."/>
            <person name="Saada N."/>
            <person name="Tang L."/>
            <person name="Weissenberger G."/>
            <person name="Zhu Y."/>
            <person name="Hemphill L."/>
            <person name="Shang Y."/>
            <person name="Youmans B."/>
            <person name="Ayvaz T."/>
            <person name="Ross M."/>
            <person name="Santibanez J."/>
            <person name="Aqrawi P."/>
            <person name="Gross S."/>
            <person name="Joshi V."/>
            <person name="Fowler G."/>
            <person name="Nazareth L."/>
            <person name="Reid J."/>
            <person name="Worley K."/>
            <person name="Petrosino J."/>
            <person name="Highlander S."/>
            <person name="Gibbs R."/>
        </authorList>
    </citation>
    <scope>NUCLEOTIDE SEQUENCE [LARGE SCALE GENOMIC DNA]</scope>
    <source>
        <strain evidence="2 3">ATCC BAA-614</strain>
    </source>
</reference>
<protein>
    <submittedName>
        <fullName evidence="2">Uncharacterized protein</fullName>
    </submittedName>
</protein>
<dbReference type="EMBL" id="ADNV01000367">
    <property type="protein sequence ID" value="EFG74360.1"/>
    <property type="molecule type" value="Genomic_DNA"/>
</dbReference>
<feature type="region of interest" description="Disordered" evidence="1">
    <location>
        <begin position="1"/>
        <end position="69"/>
    </location>
</feature>
<sequence length="69" mass="7156">MNHRPGHVIAAGVHTVDPAPTPPDGQCRDPVHPQAAGRATPRAPGVPPPYPGPAPVRRNRSSSSASNLR</sequence>
<gene>
    <name evidence="2" type="ORF">HMPREF0591_5736</name>
</gene>
<accession>D5PHU2</accession>
<dbReference type="AlphaFoldDB" id="D5PHU2"/>
<comment type="caution">
    <text evidence="2">The sequence shown here is derived from an EMBL/GenBank/DDBJ whole genome shotgun (WGS) entry which is preliminary data.</text>
</comment>
<keyword evidence="3" id="KW-1185">Reference proteome</keyword>
<proteinExistence type="predicted"/>
<dbReference type="HOGENOM" id="CLU_2771485_0_0_11"/>
<feature type="compositionally biased region" description="Pro residues" evidence="1">
    <location>
        <begin position="44"/>
        <end position="54"/>
    </location>
</feature>
<dbReference type="Proteomes" id="UP000003653">
    <property type="component" value="Unassembled WGS sequence"/>
</dbReference>